<evidence type="ECO:0000256" key="1">
    <source>
        <dbReference type="ARBA" id="ARBA00004251"/>
    </source>
</evidence>
<proteinExistence type="inferred from homology"/>
<keyword evidence="8 13" id="KW-0067">ATP-binding</keyword>
<dbReference type="EnsemblPlants" id="QL04p082006:mrna">
    <property type="protein sequence ID" value="QL04p082006:mrna"/>
    <property type="gene ID" value="QL04p082006"/>
</dbReference>
<feature type="signal peptide" evidence="15">
    <location>
        <begin position="1"/>
        <end position="24"/>
    </location>
</feature>
<keyword evidence="10" id="KW-0325">Glycoprotein</keyword>
<dbReference type="OrthoDB" id="4062651at2759"/>
<feature type="transmembrane region" description="Helical" evidence="14">
    <location>
        <begin position="407"/>
        <end position="430"/>
    </location>
</feature>
<comment type="catalytic activity">
    <reaction evidence="12 13">
        <text>L-seryl-[protein] + ATP = O-phospho-L-seryl-[protein] + ADP + H(+)</text>
        <dbReference type="Rhea" id="RHEA:17989"/>
        <dbReference type="Rhea" id="RHEA-COMP:9863"/>
        <dbReference type="Rhea" id="RHEA-COMP:11604"/>
        <dbReference type="ChEBI" id="CHEBI:15378"/>
        <dbReference type="ChEBI" id="CHEBI:29999"/>
        <dbReference type="ChEBI" id="CHEBI:30616"/>
        <dbReference type="ChEBI" id="CHEBI:83421"/>
        <dbReference type="ChEBI" id="CHEBI:456216"/>
        <dbReference type="EC" id="2.7.11.1"/>
    </reaction>
</comment>
<comment type="similarity">
    <text evidence="13">Belongs to the protein kinase superfamily. Ser/Thr protein kinase family.</text>
</comment>
<keyword evidence="14" id="KW-0472">Membrane</keyword>
<dbReference type="OMA" id="RESCVEY"/>
<reference evidence="17 18" key="1">
    <citation type="journal article" date="2016" name="G3 (Bethesda)">
        <title>First Draft Assembly and Annotation of the Genome of a California Endemic Oak Quercus lobata Nee (Fagaceae).</title>
        <authorList>
            <person name="Sork V.L."/>
            <person name="Fitz-Gibbon S.T."/>
            <person name="Puiu D."/>
            <person name="Crepeau M."/>
            <person name="Gugger P.F."/>
            <person name="Sherman R."/>
            <person name="Stevens K."/>
            <person name="Langley C.H."/>
            <person name="Pellegrini M."/>
            <person name="Salzberg S.L."/>
        </authorList>
    </citation>
    <scope>NUCLEOTIDE SEQUENCE [LARGE SCALE GENOMIC DNA]</scope>
    <source>
        <strain evidence="17 18">cv. SW786</strain>
    </source>
</reference>
<dbReference type="Gramene" id="QL04p082006:mrna">
    <property type="protein sequence ID" value="QL04p082006:mrna"/>
    <property type="gene ID" value="QL04p082006"/>
</dbReference>
<evidence type="ECO:0000256" key="12">
    <source>
        <dbReference type="ARBA" id="ARBA00048679"/>
    </source>
</evidence>
<dbReference type="GO" id="GO:0005886">
    <property type="term" value="C:plasma membrane"/>
    <property type="evidence" value="ECO:0007669"/>
    <property type="project" value="UniProtKB-SubCell"/>
</dbReference>
<dbReference type="Gene3D" id="3.30.200.20">
    <property type="entry name" value="Phosphorylase Kinase, domain 1"/>
    <property type="match status" value="1"/>
</dbReference>
<dbReference type="RefSeq" id="XP_030963277.1">
    <property type="nucleotide sequence ID" value="XM_031107417.1"/>
</dbReference>
<evidence type="ECO:0000256" key="3">
    <source>
        <dbReference type="ARBA" id="ARBA00022527"/>
    </source>
</evidence>
<dbReference type="InterPro" id="IPR036426">
    <property type="entry name" value="Bulb-type_lectin_dom_sf"/>
</dbReference>
<evidence type="ECO:0000256" key="11">
    <source>
        <dbReference type="ARBA" id="ARBA00047899"/>
    </source>
</evidence>
<evidence type="ECO:0000256" key="8">
    <source>
        <dbReference type="ARBA" id="ARBA00022840"/>
    </source>
</evidence>
<keyword evidence="7 13" id="KW-0418">Kinase</keyword>
<organism evidence="17 18">
    <name type="scientific">Quercus lobata</name>
    <name type="common">Valley oak</name>
    <dbReference type="NCBI Taxonomy" id="97700"/>
    <lineage>
        <taxon>Eukaryota</taxon>
        <taxon>Viridiplantae</taxon>
        <taxon>Streptophyta</taxon>
        <taxon>Embryophyta</taxon>
        <taxon>Tracheophyta</taxon>
        <taxon>Spermatophyta</taxon>
        <taxon>Magnoliopsida</taxon>
        <taxon>eudicotyledons</taxon>
        <taxon>Gunneridae</taxon>
        <taxon>Pentapetalae</taxon>
        <taxon>rosids</taxon>
        <taxon>fabids</taxon>
        <taxon>Fagales</taxon>
        <taxon>Fagaceae</taxon>
        <taxon>Quercus</taxon>
    </lineage>
</organism>
<keyword evidence="18" id="KW-1185">Reference proteome</keyword>
<dbReference type="InterPro" id="IPR008271">
    <property type="entry name" value="Ser/Thr_kinase_AS"/>
</dbReference>
<evidence type="ECO:0000256" key="15">
    <source>
        <dbReference type="SAM" id="SignalP"/>
    </source>
</evidence>
<dbReference type="Proteomes" id="UP000594261">
    <property type="component" value="Chromosome 4"/>
</dbReference>
<evidence type="ECO:0000256" key="6">
    <source>
        <dbReference type="ARBA" id="ARBA00022741"/>
    </source>
</evidence>
<dbReference type="PANTHER" id="PTHR27002">
    <property type="entry name" value="RECEPTOR-LIKE SERINE/THREONINE-PROTEIN KINASE SD1-8"/>
    <property type="match status" value="1"/>
</dbReference>
<dbReference type="GO" id="GO:0004674">
    <property type="term" value="F:protein serine/threonine kinase activity"/>
    <property type="evidence" value="ECO:0007669"/>
    <property type="project" value="UniProtKB-KW"/>
</dbReference>
<evidence type="ECO:0000256" key="10">
    <source>
        <dbReference type="ARBA" id="ARBA00023180"/>
    </source>
</evidence>
<evidence type="ECO:0000256" key="14">
    <source>
        <dbReference type="SAM" id="Phobius"/>
    </source>
</evidence>
<dbReference type="Pfam" id="PF08276">
    <property type="entry name" value="PAN_2"/>
    <property type="match status" value="1"/>
</dbReference>
<dbReference type="GeneID" id="115984381"/>
<name>A0A7N2LJR0_QUELO</name>
<evidence type="ECO:0000313" key="18">
    <source>
        <dbReference type="Proteomes" id="UP000594261"/>
    </source>
</evidence>
<dbReference type="InterPro" id="IPR001245">
    <property type="entry name" value="Ser-Thr/Tyr_kinase_cat_dom"/>
</dbReference>
<dbReference type="PIRSF" id="PIRSF000641">
    <property type="entry name" value="SRK"/>
    <property type="match status" value="1"/>
</dbReference>
<gene>
    <name evidence="17" type="primary">LOC115984381</name>
</gene>
<comment type="subcellular location">
    <subcellularLocation>
        <location evidence="1">Cell membrane</location>
        <topology evidence="1">Single-pass type I membrane protein</topology>
    </subcellularLocation>
</comment>
<comment type="catalytic activity">
    <reaction evidence="11 13">
        <text>L-threonyl-[protein] + ATP = O-phospho-L-threonyl-[protein] + ADP + H(+)</text>
        <dbReference type="Rhea" id="RHEA:46608"/>
        <dbReference type="Rhea" id="RHEA-COMP:11060"/>
        <dbReference type="Rhea" id="RHEA-COMP:11605"/>
        <dbReference type="ChEBI" id="CHEBI:15378"/>
        <dbReference type="ChEBI" id="CHEBI:30013"/>
        <dbReference type="ChEBI" id="CHEBI:30616"/>
        <dbReference type="ChEBI" id="CHEBI:61977"/>
        <dbReference type="ChEBI" id="CHEBI:456216"/>
        <dbReference type="EC" id="2.7.11.1"/>
    </reaction>
</comment>
<dbReference type="SMART" id="SM00220">
    <property type="entry name" value="S_TKc"/>
    <property type="match status" value="1"/>
</dbReference>
<dbReference type="FunFam" id="3.30.200.20:FF:000195">
    <property type="entry name" value="G-type lectin S-receptor-like serine/threonine-protein kinase"/>
    <property type="match status" value="1"/>
</dbReference>
<protein>
    <recommendedName>
        <fullName evidence="13">Receptor-like serine/threonine-protein kinase</fullName>
        <ecNumber evidence="13">2.7.11.1</ecNumber>
    </recommendedName>
</protein>
<evidence type="ECO:0000256" key="7">
    <source>
        <dbReference type="ARBA" id="ARBA00022777"/>
    </source>
</evidence>
<dbReference type="InterPro" id="IPR003609">
    <property type="entry name" value="Pan_app"/>
</dbReference>
<dbReference type="InterPro" id="IPR011009">
    <property type="entry name" value="Kinase-like_dom_sf"/>
</dbReference>
<evidence type="ECO:0000256" key="5">
    <source>
        <dbReference type="ARBA" id="ARBA00022729"/>
    </source>
</evidence>
<evidence type="ECO:0000313" key="17">
    <source>
        <dbReference type="EnsemblPlants" id="QL04p082006:mrna"/>
    </source>
</evidence>
<dbReference type="PROSITE" id="PS50011">
    <property type="entry name" value="PROTEIN_KINASE_DOM"/>
    <property type="match status" value="1"/>
</dbReference>
<dbReference type="InterPro" id="IPR001480">
    <property type="entry name" value="Bulb-type_lectin_dom"/>
</dbReference>
<keyword evidence="14" id="KW-0812">Transmembrane</keyword>
<keyword evidence="14" id="KW-1133">Transmembrane helix</keyword>
<feature type="chain" id="PRO_5029736119" description="Receptor-like serine/threonine-protein kinase" evidence="15">
    <location>
        <begin position="25"/>
        <end position="808"/>
    </location>
</feature>
<dbReference type="GO" id="GO:0005524">
    <property type="term" value="F:ATP binding"/>
    <property type="evidence" value="ECO:0007669"/>
    <property type="project" value="UniProtKB-KW"/>
</dbReference>
<keyword evidence="5 15" id="KW-0732">Signal</keyword>
<dbReference type="KEGG" id="qlo:115984381"/>
<sequence length="808" mass="91467">MATNLPLLKFLFFLFFSSLGTSHAQYIKPGDTLISSFTRRLLDSPNGRFNLDVMSVAKSNYTYLGVFLVLSNRTAQCIWHLRQGIPSANGSDEVILENKDGALRIRRQGGIPITLCSFATNKTIATLLDSGNFVFNEVYSNGSTKRVLWQSFDHLDDQLIPGIKLGVNHKTGQNWSLTSWLTSDTPIPGAFTLEWDPKGHELVIKHRGVVHWKSGVLRDNQFENISPHLTSMYDFNVVSNGDEESFSLKYKNQSLPQTWWILSPTGQLVEDSINGKVLIAGEHNCYGYNTDGGCQRWNQPECRHNDGTVDFKSGVFTDIEDHFYTTPNTNLSTSDCKVSCWNNCSCVAFYSLYENATGCKFWTNMTNFILDDSSRSERLYIITPETSNSANPNNITPKASQSGKSKWIWIGIVIAIAFVTFSCIMCYCCLLRKRKVVLQGHNKTTEEIELRNLMISNRFDDVNEFPNDGKNGSDITIFSYECIKVATNNFSLENKLGEGGFGPVYMGTLLTSQQIAIKRLSRNSGQGIIEFKNELILISKLQHMNLVKLLGCCIFGEERMLVYEYMPNKSLDYFLFDSNQSKLLDWKKRFNIVEGIAQGLIYLHKYSRLKVIHRDLKASNILLDQSMNPKISDFGMARIFKQNEMEANTNRIVGTYGYMSPEYAMEGVFSMKSDVYSFGVLMLEIVSGRKNNSFYDDKHALNLVGYAWDLWQEGKGLELVDPTIRESCVEYQVLRCIHVGLLCVEDGAIDRPTMLDMLSMLTNESTQLPLPKKPVFSIGRKSIVANIPNKEPEVYTVNDLSITDMDPR</sequence>
<dbReference type="SUPFAM" id="SSF56112">
    <property type="entry name" value="Protein kinase-like (PK-like)"/>
    <property type="match status" value="1"/>
</dbReference>
<dbReference type="AlphaFoldDB" id="A0A7N2LJR0"/>
<dbReference type="Pfam" id="PF07714">
    <property type="entry name" value="PK_Tyr_Ser-Thr"/>
    <property type="match status" value="1"/>
</dbReference>
<evidence type="ECO:0000259" key="16">
    <source>
        <dbReference type="PROSITE" id="PS50011"/>
    </source>
</evidence>
<feature type="domain" description="Protein kinase" evidence="16">
    <location>
        <begin position="490"/>
        <end position="776"/>
    </location>
</feature>
<dbReference type="SUPFAM" id="SSF51110">
    <property type="entry name" value="alpha-D-mannose-specific plant lectins"/>
    <property type="match status" value="1"/>
</dbReference>
<dbReference type="PANTHER" id="PTHR27002:SF1087">
    <property type="entry name" value="PROTEIN KINASE DOMAIN-CONTAINING PROTEIN"/>
    <property type="match status" value="1"/>
</dbReference>
<dbReference type="EMBL" id="LRBV02000004">
    <property type="status" value="NOT_ANNOTATED_CDS"/>
    <property type="molecule type" value="Genomic_DNA"/>
</dbReference>
<keyword evidence="3 13" id="KW-0723">Serine/threonine-protein kinase</keyword>
<dbReference type="PROSITE" id="PS00108">
    <property type="entry name" value="PROTEIN_KINASE_ST"/>
    <property type="match status" value="1"/>
</dbReference>
<dbReference type="Gene3D" id="1.10.510.10">
    <property type="entry name" value="Transferase(Phosphotransferase) domain 1"/>
    <property type="match status" value="1"/>
</dbReference>
<evidence type="ECO:0000256" key="9">
    <source>
        <dbReference type="ARBA" id="ARBA00023157"/>
    </source>
</evidence>
<evidence type="ECO:0000256" key="2">
    <source>
        <dbReference type="ARBA" id="ARBA00022475"/>
    </source>
</evidence>
<keyword evidence="2" id="KW-1003">Cell membrane</keyword>
<dbReference type="InParanoid" id="A0A7N2LJR0"/>
<evidence type="ECO:0000256" key="13">
    <source>
        <dbReference type="PIRNR" id="PIRNR000641"/>
    </source>
</evidence>
<accession>A0A7N2LJR0</accession>
<dbReference type="EC" id="2.7.11.1" evidence="13"/>
<keyword evidence="4 13" id="KW-0808">Transferase</keyword>
<evidence type="ECO:0000256" key="4">
    <source>
        <dbReference type="ARBA" id="ARBA00022679"/>
    </source>
</evidence>
<dbReference type="InterPro" id="IPR024171">
    <property type="entry name" value="SRK-like_kinase"/>
</dbReference>
<dbReference type="InterPro" id="IPR000719">
    <property type="entry name" value="Prot_kinase_dom"/>
</dbReference>
<dbReference type="FunFam" id="1.10.510.10:FF:000060">
    <property type="entry name" value="G-type lectin S-receptor-like serine/threonine-protein kinase"/>
    <property type="match status" value="1"/>
</dbReference>
<keyword evidence="9" id="KW-1015">Disulfide bond</keyword>
<dbReference type="Pfam" id="PF01453">
    <property type="entry name" value="B_lectin"/>
    <property type="match status" value="1"/>
</dbReference>
<reference evidence="17" key="2">
    <citation type="submission" date="2021-01" db="UniProtKB">
        <authorList>
            <consortium name="EnsemblPlants"/>
        </authorList>
    </citation>
    <scope>IDENTIFICATION</scope>
</reference>
<keyword evidence="6 13" id="KW-0547">Nucleotide-binding</keyword>